<protein>
    <submittedName>
        <fullName evidence="4">Bifunctional aspartokinase/homoserine dehydrogenase 1</fullName>
    </submittedName>
</protein>
<dbReference type="PANTHER" id="PTHR43070:SF3">
    <property type="entry name" value="HOMOSERINE DEHYDROGENASE"/>
    <property type="match status" value="1"/>
</dbReference>
<keyword evidence="2" id="KW-0560">Oxidoreductase</keyword>
<sequence>MEEFYKEMKGFDSLFEQKLNMAKKEGKVLRYIASLKEGKASVSLKAVDSSHPFFPLKANDNIVAFSSKYYSTRPLVIQGPGAGAEVTACGVFADILKSV</sequence>
<keyword evidence="4" id="KW-0418">Kinase</keyword>
<evidence type="ECO:0000256" key="1">
    <source>
        <dbReference type="ARBA" id="ARBA00022857"/>
    </source>
</evidence>
<dbReference type="Gene3D" id="3.30.360.10">
    <property type="entry name" value="Dihydrodipicolinate Reductase, domain 2"/>
    <property type="match status" value="1"/>
</dbReference>
<dbReference type="AlphaFoldDB" id="A0A645GR56"/>
<name>A0A645GR56_9ZZZZ</name>
<proteinExistence type="predicted"/>
<dbReference type="Pfam" id="PF00742">
    <property type="entry name" value="Homoserine_dh"/>
    <property type="match status" value="1"/>
</dbReference>
<organism evidence="4">
    <name type="scientific">bioreactor metagenome</name>
    <dbReference type="NCBI Taxonomy" id="1076179"/>
    <lineage>
        <taxon>unclassified sequences</taxon>
        <taxon>metagenomes</taxon>
        <taxon>ecological metagenomes</taxon>
    </lineage>
</organism>
<dbReference type="Gene3D" id="3.40.50.720">
    <property type="entry name" value="NAD(P)-binding Rossmann-like Domain"/>
    <property type="match status" value="1"/>
</dbReference>
<dbReference type="InterPro" id="IPR011147">
    <property type="entry name" value="Bifunc_Aspkin/hSer_DH"/>
</dbReference>
<keyword evidence="4" id="KW-0808">Transferase</keyword>
<evidence type="ECO:0000259" key="3">
    <source>
        <dbReference type="Pfam" id="PF00742"/>
    </source>
</evidence>
<dbReference type="PANTHER" id="PTHR43070">
    <property type="match status" value="1"/>
</dbReference>
<dbReference type="GO" id="GO:0009067">
    <property type="term" value="P:aspartate family amino acid biosynthetic process"/>
    <property type="evidence" value="ECO:0007669"/>
    <property type="project" value="InterPro"/>
</dbReference>
<dbReference type="GO" id="GO:0004412">
    <property type="term" value="F:homoserine dehydrogenase activity"/>
    <property type="evidence" value="ECO:0007669"/>
    <property type="project" value="InterPro"/>
</dbReference>
<accession>A0A645GR56</accession>
<gene>
    <name evidence="4" type="primary">thrA_15</name>
    <name evidence="4" type="ORF">SDC9_176155</name>
</gene>
<keyword evidence="1" id="KW-0521">NADP</keyword>
<evidence type="ECO:0000313" key="4">
    <source>
        <dbReference type="EMBL" id="MPN28710.1"/>
    </source>
</evidence>
<feature type="domain" description="Homoserine dehydrogenase catalytic" evidence="3">
    <location>
        <begin position="8"/>
        <end position="96"/>
    </location>
</feature>
<dbReference type="EMBL" id="VSSQ01079094">
    <property type="protein sequence ID" value="MPN28710.1"/>
    <property type="molecule type" value="Genomic_DNA"/>
</dbReference>
<evidence type="ECO:0000256" key="2">
    <source>
        <dbReference type="ARBA" id="ARBA00023002"/>
    </source>
</evidence>
<dbReference type="SUPFAM" id="SSF55347">
    <property type="entry name" value="Glyceraldehyde-3-phosphate dehydrogenase-like, C-terminal domain"/>
    <property type="match status" value="1"/>
</dbReference>
<dbReference type="GO" id="GO:0016301">
    <property type="term" value="F:kinase activity"/>
    <property type="evidence" value="ECO:0007669"/>
    <property type="project" value="UniProtKB-KW"/>
</dbReference>
<dbReference type="InterPro" id="IPR001342">
    <property type="entry name" value="HDH_cat"/>
</dbReference>
<comment type="caution">
    <text evidence="4">The sequence shown here is derived from an EMBL/GenBank/DDBJ whole genome shotgun (WGS) entry which is preliminary data.</text>
</comment>
<reference evidence="4" key="1">
    <citation type="submission" date="2019-08" db="EMBL/GenBank/DDBJ databases">
        <authorList>
            <person name="Kucharzyk K."/>
            <person name="Murdoch R.W."/>
            <person name="Higgins S."/>
            <person name="Loffler F."/>
        </authorList>
    </citation>
    <scope>NUCLEOTIDE SEQUENCE</scope>
</reference>